<reference evidence="3 4" key="1">
    <citation type="submission" date="2018-06" db="EMBL/GenBank/DDBJ databases">
        <title>Isolation of heavy metals resistant Paenibacillus silvae NC2 from Gold-Copper mine in ZiJin, China.</title>
        <authorList>
            <person name="Xu J."/>
            <person name="Mazhar H.S."/>
            <person name="Rensing C."/>
        </authorList>
    </citation>
    <scope>NUCLEOTIDE SEQUENCE [LARGE SCALE GENOMIC DNA]</scope>
    <source>
        <strain evidence="3 4">NC2</strain>
    </source>
</reference>
<evidence type="ECO:0000256" key="1">
    <source>
        <dbReference type="SAM" id="SignalP"/>
    </source>
</evidence>
<keyword evidence="1" id="KW-0732">Signal</keyword>
<evidence type="ECO:0000313" key="3">
    <source>
        <dbReference type="EMBL" id="PZT54772.1"/>
    </source>
</evidence>
<evidence type="ECO:0000313" key="4">
    <source>
        <dbReference type="Proteomes" id="UP000249204"/>
    </source>
</evidence>
<dbReference type="Pfam" id="PF07833">
    <property type="entry name" value="Cu_amine_oxidN1"/>
    <property type="match status" value="1"/>
</dbReference>
<accession>A0A2W6NFN5</accession>
<protein>
    <submittedName>
        <fullName evidence="3">Copper amine oxidase N-terminal domain-containing protein</fullName>
    </submittedName>
</protein>
<dbReference type="AlphaFoldDB" id="A0A2W6NFN5"/>
<name>A0A2W6NFN5_9BACL</name>
<comment type="caution">
    <text evidence="3">The sequence shown here is derived from an EMBL/GenBank/DDBJ whole genome shotgun (WGS) entry which is preliminary data.</text>
</comment>
<gene>
    <name evidence="3" type="ORF">DN757_15470</name>
</gene>
<proteinExistence type="predicted"/>
<feature type="chain" id="PRO_5015850668" evidence="1">
    <location>
        <begin position="29"/>
        <end position="360"/>
    </location>
</feature>
<dbReference type="EMBL" id="QKWW01000042">
    <property type="protein sequence ID" value="PZT54772.1"/>
    <property type="molecule type" value="Genomic_DNA"/>
</dbReference>
<dbReference type="Gene3D" id="3.30.457.10">
    <property type="entry name" value="Copper amine oxidase-like, N-terminal domain"/>
    <property type="match status" value="1"/>
</dbReference>
<feature type="signal peptide" evidence="1">
    <location>
        <begin position="1"/>
        <end position="28"/>
    </location>
</feature>
<dbReference type="Proteomes" id="UP000249204">
    <property type="component" value="Unassembled WGS sequence"/>
</dbReference>
<sequence length="360" mass="38551">MILMKNNMKKVSTLMALSMALSGGAAYAASLDNTAPPVKQSIASTSSSVAGTVQVSINGTAVADGYWSKDNQTAMIPLRALTEALGIELQWNKADKSAELTRDALWTQVFTGKDRYSVNKMLLTLGTAPEIKDGTLYVPAVFAEKILHAQLTTTGNQVSITSEEEVKTVTERGVITRISNQEKYQSIQIGGANQDGIVLNLSKDSQLLSAEGKELTLADLSIGMVVEAEHSLMTTRSLPPQTPTYKVTVLDTAAELTAQPKELFGTSGTIENVNIKDGTVSQIEITGTRLTETAPDHVVLNINKDTSLLDQNGEAVDAEQLTKGAKVIGYYSPMLTRSLPPIGTAWRVVVELPSVQPKAE</sequence>
<dbReference type="InterPro" id="IPR012854">
    <property type="entry name" value="Cu_amine_oxidase-like_N"/>
</dbReference>
<feature type="domain" description="Copper amine oxidase-like N-terminal" evidence="2">
    <location>
        <begin position="70"/>
        <end position="159"/>
    </location>
</feature>
<evidence type="ECO:0000259" key="2">
    <source>
        <dbReference type="Pfam" id="PF07833"/>
    </source>
</evidence>
<dbReference type="InterPro" id="IPR036582">
    <property type="entry name" value="Mao_N_sf"/>
</dbReference>
<organism evidence="3 4">
    <name type="scientific">Paenibacillus silvae</name>
    <dbReference type="NCBI Taxonomy" id="1325358"/>
    <lineage>
        <taxon>Bacteria</taxon>
        <taxon>Bacillati</taxon>
        <taxon>Bacillota</taxon>
        <taxon>Bacilli</taxon>
        <taxon>Bacillales</taxon>
        <taxon>Paenibacillaceae</taxon>
        <taxon>Paenibacillus</taxon>
    </lineage>
</organism>
<dbReference type="SUPFAM" id="SSF55383">
    <property type="entry name" value="Copper amine oxidase, domain N"/>
    <property type="match status" value="1"/>
</dbReference>